<evidence type="ECO:0000313" key="2">
    <source>
        <dbReference type="EMBL" id="VUS61472.1"/>
    </source>
</evidence>
<protein>
    <submittedName>
        <fullName evidence="2">Uncharacterized protein</fullName>
    </submittedName>
</protein>
<dbReference type="EMBL" id="CABGGS010000034">
    <property type="protein sequence ID" value="VUS61472.1"/>
    <property type="molecule type" value="Genomic_DNA"/>
</dbReference>
<feature type="transmembrane region" description="Helical" evidence="1">
    <location>
        <begin position="97"/>
        <end position="120"/>
    </location>
</feature>
<accession>A0ABY6VES9</accession>
<keyword evidence="1" id="KW-1133">Transmembrane helix</keyword>
<proteinExistence type="predicted"/>
<keyword evidence="1" id="KW-0472">Membrane</keyword>
<dbReference type="Proteomes" id="UP000317652">
    <property type="component" value="Unassembled WGS sequence"/>
</dbReference>
<evidence type="ECO:0000256" key="1">
    <source>
        <dbReference type="SAM" id="Phobius"/>
    </source>
</evidence>
<sequence>MWKMGNGYSGNISMSINKSFIYRKLVIDDKTQQVLAAHGCDCYGYGKNTGPYYVPVNNLQGSIHPKNKTQNNSAILFFDKPFAVKFYKKNGLSAARFLYPVTVAVDVVTSPLQLLTLAIMDPKLR</sequence>
<keyword evidence="3" id="KW-1185">Reference proteome</keyword>
<organism evidence="2 3">
    <name type="scientific">Klebsiella spallanzanii</name>
    <dbReference type="NCBI Taxonomy" id="2587528"/>
    <lineage>
        <taxon>Bacteria</taxon>
        <taxon>Pseudomonadati</taxon>
        <taxon>Pseudomonadota</taxon>
        <taxon>Gammaproteobacteria</taxon>
        <taxon>Enterobacterales</taxon>
        <taxon>Enterobacteriaceae</taxon>
        <taxon>Klebsiella/Raoultella group</taxon>
        <taxon>Klebsiella</taxon>
    </lineage>
</organism>
<reference evidence="2 3" key="1">
    <citation type="submission" date="2019-07" db="EMBL/GenBank/DDBJ databases">
        <authorList>
            <person name="Brisse S."/>
            <person name="Rodrigues C."/>
            <person name="Thorpe H."/>
        </authorList>
    </citation>
    <scope>NUCLEOTIDE SEQUENCE [LARGE SCALE GENOMIC DNA]</scope>
    <source>
        <strain evidence="2">SB6411</strain>
    </source>
</reference>
<evidence type="ECO:0000313" key="3">
    <source>
        <dbReference type="Proteomes" id="UP000317652"/>
    </source>
</evidence>
<comment type="caution">
    <text evidence="2">The sequence shown here is derived from an EMBL/GenBank/DDBJ whole genome shotgun (WGS) entry which is preliminary data.</text>
</comment>
<keyword evidence="1" id="KW-0812">Transmembrane</keyword>
<name>A0ABY6VES9_9ENTR</name>
<gene>
    <name evidence="2" type="ORF">SB6411_01891</name>
</gene>